<organism evidence="7 8">
    <name type="scientific">Pseudohongiella nitratireducens</name>
    <dbReference type="NCBI Taxonomy" id="1768907"/>
    <lineage>
        <taxon>Bacteria</taxon>
        <taxon>Pseudomonadati</taxon>
        <taxon>Pseudomonadota</taxon>
        <taxon>Gammaproteobacteria</taxon>
        <taxon>Pseudomonadales</taxon>
        <taxon>Pseudohongiellaceae</taxon>
        <taxon>Pseudohongiella</taxon>
    </lineage>
</organism>
<dbReference type="Pfam" id="PF14525">
    <property type="entry name" value="AraC_binding_2"/>
    <property type="match status" value="1"/>
</dbReference>
<evidence type="ECO:0000313" key="8">
    <source>
        <dbReference type="Proteomes" id="UP000627715"/>
    </source>
</evidence>
<keyword evidence="1" id="KW-0805">Transcription regulation</keyword>
<dbReference type="GO" id="GO:0009893">
    <property type="term" value="P:positive regulation of metabolic process"/>
    <property type="evidence" value="ECO:0007669"/>
    <property type="project" value="UniProtKB-ARBA"/>
</dbReference>
<protein>
    <recommendedName>
        <fullName evidence="6">HTH araC/xylS-type domain-containing protein</fullName>
    </recommendedName>
</protein>
<reference evidence="7" key="2">
    <citation type="submission" date="2020-09" db="EMBL/GenBank/DDBJ databases">
        <authorList>
            <person name="Sun Q."/>
            <person name="Zhou Y."/>
        </authorList>
    </citation>
    <scope>NUCLEOTIDE SEQUENCE</scope>
    <source>
        <strain evidence="7">CGMCC 1.15425</strain>
    </source>
</reference>
<dbReference type="InterPro" id="IPR020449">
    <property type="entry name" value="Tscrpt_reg_AraC-type_HTH"/>
</dbReference>
<evidence type="ECO:0000256" key="2">
    <source>
        <dbReference type="ARBA" id="ARBA00023125"/>
    </source>
</evidence>
<dbReference type="PANTHER" id="PTHR46796:SF6">
    <property type="entry name" value="ARAC SUBFAMILY"/>
    <property type="match status" value="1"/>
</dbReference>
<dbReference type="InterPro" id="IPR018062">
    <property type="entry name" value="HTH_AraC-typ_CS"/>
</dbReference>
<dbReference type="AlphaFoldDB" id="A0A916QL18"/>
<dbReference type="EMBL" id="BMIY01000009">
    <property type="protein sequence ID" value="GFZ78093.1"/>
    <property type="molecule type" value="Genomic_DNA"/>
</dbReference>
<dbReference type="Gene3D" id="1.10.10.60">
    <property type="entry name" value="Homeodomain-like"/>
    <property type="match status" value="1"/>
</dbReference>
<name>A0A916QL18_9GAMM</name>
<dbReference type="InterPro" id="IPR009057">
    <property type="entry name" value="Homeodomain-like_sf"/>
</dbReference>
<keyword evidence="2" id="KW-0238">DNA-binding</keyword>
<dbReference type="Proteomes" id="UP000627715">
    <property type="component" value="Unassembled WGS sequence"/>
</dbReference>
<reference evidence="7" key="1">
    <citation type="journal article" date="2014" name="Int. J. Syst. Evol. Microbiol.">
        <title>Complete genome sequence of Corynebacterium casei LMG S-19264T (=DSM 44701T), isolated from a smear-ripened cheese.</title>
        <authorList>
            <consortium name="US DOE Joint Genome Institute (JGI-PGF)"/>
            <person name="Walter F."/>
            <person name="Albersmeier A."/>
            <person name="Kalinowski J."/>
            <person name="Ruckert C."/>
        </authorList>
    </citation>
    <scope>NUCLEOTIDE SEQUENCE</scope>
    <source>
        <strain evidence="7">CGMCC 1.15425</strain>
    </source>
</reference>
<keyword evidence="8" id="KW-1185">Reference proteome</keyword>
<accession>A0A916QL18</accession>
<dbReference type="InterPro" id="IPR050204">
    <property type="entry name" value="AraC_XylS_family_regulators"/>
</dbReference>
<evidence type="ECO:0000313" key="7">
    <source>
        <dbReference type="EMBL" id="GFZ78093.1"/>
    </source>
</evidence>
<sequence>MKEHTGEQQTLSGTSISEAVQTVEHSFFSTAGLDNDDEKIEIWRDSTRFIFDAQPDKPTASTPFFADIESYHLGSLITSICSTVATTWLRSPLDAARNGVDHFLVQFYIQGKCLFSDTESSTLVQPGDILVLDASRKIHSRTSALKNFTLWVPRTLLEPMVADPDSLHGMIIPAEEPRAIILRSYLMSLHEQAPAMTLPQASTLTQPTMELLASTLDLNHQDFETFPDAAVAGSLISIKRYINQHLNRDTLTPDSIAQALRISRSTLYRVCAPLGGIQQYIRQQRLSRVLSNLSDKNMAHLSITQIASLWGFNDPSSFNRIFKREFGVTPSAARSQQFVLADSDYQASLNDQFIGDRQFAHWLTQQL</sequence>
<dbReference type="PRINTS" id="PR00032">
    <property type="entry name" value="HTHARAC"/>
</dbReference>
<evidence type="ECO:0000256" key="4">
    <source>
        <dbReference type="ARBA" id="ARBA00023163"/>
    </source>
</evidence>
<dbReference type="Pfam" id="PF12833">
    <property type="entry name" value="HTH_18"/>
    <property type="match status" value="1"/>
</dbReference>
<dbReference type="InterPro" id="IPR035418">
    <property type="entry name" value="AraC-bd_2"/>
</dbReference>
<dbReference type="PROSITE" id="PS00041">
    <property type="entry name" value="HTH_ARAC_FAMILY_1"/>
    <property type="match status" value="1"/>
</dbReference>
<dbReference type="PROSITE" id="PS01124">
    <property type="entry name" value="HTH_ARAC_FAMILY_2"/>
    <property type="match status" value="1"/>
</dbReference>
<dbReference type="RefSeq" id="WP_068810457.1">
    <property type="nucleotide sequence ID" value="NZ_BMIY01000009.1"/>
</dbReference>
<evidence type="ECO:0000259" key="6">
    <source>
        <dbReference type="PROSITE" id="PS01124"/>
    </source>
</evidence>
<evidence type="ECO:0000256" key="5">
    <source>
        <dbReference type="ARBA" id="ARBA00037345"/>
    </source>
</evidence>
<comment type="caution">
    <text evidence="7">The sequence shown here is derived from an EMBL/GenBank/DDBJ whole genome shotgun (WGS) entry which is preliminary data.</text>
</comment>
<dbReference type="SUPFAM" id="SSF46689">
    <property type="entry name" value="Homeodomain-like"/>
    <property type="match status" value="1"/>
</dbReference>
<dbReference type="GO" id="GO:0003700">
    <property type="term" value="F:DNA-binding transcription factor activity"/>
    <property type="evidence" value="ECO:0007669"/>
    <property type="project" value="InterPro"/>
</dbReference>
<dbReference type="GO" id="GO:0043565">
    <property type="term" value="F:sequence-specific DNA binding"/>
    <property type="evidence" value="ECO:0007669"/>
    <property type="project" value="InterPro"/>
</dbReference>
<dbReference type="InterPro" id="IPR018060">
    <property type="entry name" value="HTH_AraC"/>
</dbReference>
<proteinExistence type="predicted"/>
<comment type="function">
    <text evidence="5">Regulatory protein of the TOL plasmid xyl operons. XylS activates the xylXYZLTEGFJQKIH operon required for the degradation of toluene, m-xylene and p-xylene.</text>
</comment>
<evidence type="ECO:0000256" key="1">
    <source>
        <dbReference type="ARBA" id="ARBA00023015"/>
    </source>
</evidence>
<dbReference type="PANTHER" id="PTHR46796">
    <property type="entry name" value="HTH-TYPE TRANSCRIPTIONAL ACTIVATOR RHAS-RELATED"/>
    <property type="match status" value="1"/>
</dbReference>
<feature type="domain" description="HTH araC/xylS-type" evidence="6">
    <location>
        <begin position="236"/>
        <end position="336"/>
    </location>
</feature>
<evidence type="ECO:0000256" key="3">
    <source>
        <dbReference type="ARBA" id="ARBA00023159"/>
    </source>
</evidence>
<gene>
    <name evidence="7" type="ORF">GCM10011403_21430</name>
</gene>
<keyword evidence="4" id="KW-0804">Transcription</keyword>
<keyword evidence="3" id="KW-0010">Activator</keyword>
<dbReference type="SMART" id="SM00342">
    <property type="entry name" value="HTH_ARAC"/>
    <property type="match status" value="1"/>
</dbReference>